<name>A0A7R9EWJ7_9NEOP</name>
<sequence length="106" mass="11428">MTNTPWGGYVGGSLGLKAAPSPSTPREKKSPLLHLPLCCVQCATGLRVGDYRTDHGLVFLQFVCAVLTVYLFPDDFLAGTAPDRKVSRSFCLFEMIVADGPVILLV</sequence>
<accession>A0A7R9EWJ7</accession>
<protein>
    <submittedName>
        <fullName evidence="2">Uncharacterized protein</fullName>
    </submittedName>
</protein>
<feature type="region of interest" description="Disordered" evidence="1">
    <location>
        <begin position="1"/>
        <end position="30"/>
    </location>
</feature>
<evidence type="ECO:0000313" key="2">
    <source>
        <dbReference type="EMBL" id="CAD7441722.1"/>
    </source>
</evidence>
<evidence type="ECO:0000256" key="1">
    <source>
        <dbReference type="SAM" id="MobiDB-lite"/>
    </source>
</evidence>
<gene>
    <name evidence="2" type="ORF">TBIB3V08_LOCUS4176</name>
</gene>
<dbReference type="EMBL" id="OD565415">
    <property type="protein sequence ID" value="CAD7441722.1"/>
    <property type="molecule type" value="Genomic_DNA"/>
</dbReference>
<dbReference type="AlphaFoldDB" id="A0A7R9EWJ7"/>
<reference evidence="2" key="1">
    <citation type="submission" date="2020-11" db="EMBL/GenBank/DDBJ databases">
        <authorList>
            <person name="Tran Van P."/>
        </authorList>
    </citation>
    <scope>NUCLEOTIDE SEQUENCE</scope>
</reference>
<proteinExistence type="predicted"/>
<organism evidence="2">
    <name type="scientific">Timema bartmani</name>
    <dbReference type="NCBI Taxonomy" id="61472"/>
    <lineage>
        <taxon>Eukaryota</taxon>
        <taxon>Metazoa</taxon>
        <taxon>Ecdysozoa</taxon>
        <taxon>Arthropoda</taxon>
        <taxon>Hexapoda</taxon>
        <taxon>Insecta</taxon>
        <taxon>Pterygota</taxon>
        <taxon>Neoptera</taxon>
        <taxon>Polyneoptera</taxon>
        <taxon>Phasmatodea</taxon>
        <taxon>Timematodea</taxon>
        <taxon>Timematoidea</taxon>
        <taxon>Timematidae</taxon>
        <taxon>Timema</taxon>
    </lineage>
</organism>